<gene>
    <name evidence="1" type="ORF">CF651_14115</name>
</gene>
<dbReference type="EMBL" id="NMQW01000019">
    <property type="protein sequence ID" value="OXM85705.1"/>
    <property type="molecule type" value="Genomic_DNA"/>
</dbReference>
<reference evidence="1 2" key="1">
    <citation type="submission" date="2017-07" db="EMBL/GenBank/DDBJ databases">
        <title>Genome sequencing and assembly of Paenibacillus rigui.</title>
        <authorList>
            <person name="Mayilraj S."/>
        </authorList>
    </citation>
    <scope>NUCLEOTIDE SEQUENCE [LARGE SCALE GENOMIC DNA]</scope>
    <source>
        <strain evidence="1 2">JCM 16352</strain>
    </source>
</reference>
<sequence>MLFQYHLCKTDDDFVQYTLFFVRYRSEFSRRFSLSDALMHALETIQTSHIMLLSLPTGEVIGWAQYRYFSEGYEPDPNGDIVFVDSAITLEPYRSTRLFIQGFRVLAAHIAQENPLVRTFQFCALADNAYLKRLYSKFADIIGQREGYHGTEDLFSTDFPKLLQYLSPK</sequence>
<organism evidence="1 2">
    <name type="scientific">Paenibacillus rigui</name>
    <dbReference type="NCBI Taxonomy" id="554312"/>
    <lineage>
        <taxon>Bacteria</taxon>
        <taxon>Bacillati</taxon>
        <taxon>Bacillota</taxon>
        <taxon>Bacilli</taxon>
        <taxon>Bacillales</taxon>
        <taxon>Paenibacillaceae</taxon>
        <taxon>Paenibacillus</taxon>
    </lineage>
</organism>
<dbReference type="Proteomes" id="UP000215509">
    <property type="component" value="Unassembled WGS sequence"/>
</dbReference>
<keyword evidence="2" id="KW-1185">Reference proteome</keyword>
<dbReference type="AlphaFoldDB" id="A0A229UR92"/>
<dbReference type="RefSeq" id="WP_094015510.1">
    <property type="nucleotide sequence ID" value="NZ_NMQW01000019.1"/>
</dbReference>
<proteinExistence type="predicted"/>
<accession>A0A229UR92</accession>
<protein>
    <submittedName>
        <fullName evidence="1">GNAT family N-acetyltransferase</fullName>
    </submittedName>
</protein>
<dbReference type="GO" id="GO:0016740">
    <property type="term" value="F:transferase activity"/>
    <property type="evidence" value="ECO:0007669"/>
    <property type="project" value="UniProtKB-KW"/>
</dbReference>
<evidence type="ECO:0000313" key="2">
    <source>
        <dbReference type="Proteomes" id="UP000215509"/>
    </source>
</evidence>
<keyword evidence="1" id="KW-0808">Transferase</keyword>
<dbReference type="OrthoDB" id="2968015at2"/>
<evidence type="ECO:0000313" key="1">
    <source>
        <dbReference type="EMBL" id="OXM85705.1"/>
    </source>
</evidence>
<comment type="caution">
    <text evidence="1">The sequence shown here is derived from an EMBL/GenBank/DDBJ whole genome shotgun (WGS) entry which is preliminary data.</text>
</comment>
<name>A0A229UR92_9BACL</name>